<feature type="transmembrane region" description="Helical" evidence="1">
    <location>
        <begin position="6"/>
        <end position="27"/>
    </location>
</feature>
<accession>A0A656HDI5</accession>
<protein>
    <recommendedName>
        <fullName evidence="4">DUF2909 domain-containing protein</fullName>
    </recommendedName>
</protein>
<dbReference type="Pfam" id="PF11137">
    <property type="entry name" value="DUF2909"/>
    <property type="match status" value="1"/>
</dbReference>
<evidence type="ECO:0000313" key="2">
    <source>
        <dbReference type="EMBL" id="EIJ33510.1"/>
    </source>
</evidence>
<name>A0A656HDI5_THINJ</name>
<dbReference type="EMBL" id="JH651384">
    <property type="protein sequence ID" value="EIJ33510.1"/>
    <property type="molecule type" value="Genomic_DNA"/>
</dbReference>
<sequence precursor="true">MWFKVLIIINLALILLSLVSGVFFLAKDNGKSNRVVTSLTTRVALSVFLILMLTVGYLTGQIQPHGVVPQAATDNAPTTSTQK</sequence>
<evidence type="ECO:0000313" key="3">
    <source>
        <dbReference type="Proteomes" id="UP000005317"/>
    </source>
</evidence>
<dbReference type="RefSeq" id="WP_002707461.1">
    <property type="nucleotide sequence ID" value="NZ_JH651384.1"/>
</dbReference>
<evidence type="ECO:0008006" key="4">
    <source>
        <dbReference type="Google" id="ProtNLM"/>
    </source>
</evidence>
<keyword evidence="1" id="KW-0812">Transmembrane</keyword>
<dbReference type="InterPro" id="IPR021313">
    <property type="entry name" value="DUF2909"/>
</dbReference>
<dbReference type="Proteomes" id="UP000005317">
    <property type="component" value="Unassembled WGS sequence"/>
</dbReference>
<keyword evidence="3" id="KW-1185">Reference proteome</keyword>
<organism evidence="2 3">
    <name type="scientific">Thiothrix nivea (strain ATCC 35100 / DSM 5205 / JP2)</name>
    <dbReference type="NCBI Taxonomy" id="870187"/>
    <lineage>
        <taxon>Bacteria</taxon>
        <taxon>Pseudomonadati</taxon>
        <taxon>Pseudomonadota</taxon>
        <taxon>Gammaproteobacteria</taxon>
        <taxon>Thiotrichales</taxon>
        <taxon>Thiotrichaceae</taxon>
        <taxon>Thiothrix</taxon>
    </lineage>
</organism>
<keyword evidence="1" id="KW-0472">Membrane</keyword>
<evidence type="ECO:0000256" key="1">
    <source>
        <dbReference type="SAM" id="Phobius"/>
    </source>
</evidence>
<dbReference type="NCBIfam" id="NF033233">
    <property type="entry name" value="twin_helix"/>
    <property type="match status" value="1"/>
</dbReference>
<dbReference type="AlphaFoldDB" id="A0A656HDI5"/>
<reference evidence="3" key="1">
    <citation type="journal article" date="2011" name="Stand. Genomic Sci.">
        <title>Genome sequence of the filamentous, gliding Thiothrix nivea neotype strain (JP2(T)).</title>
        <authorList>
            <person name="Lapidus A."/>
            <person name="Nolan M."/>
            <person name="Lucas S."/>
            <person name="Glavina Del Rio T."/>
            <person name="Tice H."/>
            <person name="Cheng J.F."/>
            <person name="Tapia R."/>
            <person name="Han C."/>
            <person name="Goodwin L."/>
            <person name="Pitluck S."/>
            <person name="Liolios K."/>
            <person name="Pagani I."/>
            <person name="Ivanova N."/>
            <person name="Huntemann M."/>
            <person name="Mavromatis K."/>
            <person name="Mikhailova N."/>
            <person name="Pati A."/>
            <person name="Chen A."/>
            <person name="Palaniappan K."/>
            <person name="Land M."/>
            <person name="Brambilla E.M."/>
            <person name="Rohde M."/>
            <person name="Abt B."/>
            <person name="Verbarg S."/>
            <person name="Goker M."/>
            <person name="Bristow J."/>
            <person name="Eisen J.A."/>
            <person name="Markowitz V."/>
            <person name="Hugenholtz P."/>
            <person name="Kyrpides N.C."/>
            <person name="Klenk H.P."/>
            <person name="Woyke T."/>
        </authorList>
    </citation>
    <scope>NUCLEOTIDE SEQUENCE [LARGE SCALE GENOMIC DNA]</scope>
    <source>
        <strain evidence="3">ATCC 35100 / DSM 5205 / JP2</strain>
    </source>
</reference>
<gene>
    <name evidence="2" type="ORF">Thini_0882</name>
</gene>
<proteinExistence type="predicted"/>
<dbReference type="OrthoDB" id="7066027at2"/>
<keyword evidence="1" id="KW-1133">Transmembrane helix</keyword>
<feature type="transmembrane region" description="Helical" evidence="1">
    <location>
        <begin position="39"/>
        <end position="59"/>
    </location>
</feature>